<comment type="caution">
    <text evidence="1">The sequence shown here is derived from an EMBL/GenBank/DDBJ whole genome shotgun (WGS) entry which is preliminary data.</text>
</comment>
<proteinExistence type="predicted"/>
<evidence type="ECO:0000313" key="2">
    <source>
        <dbReference type="Proteomes" id="UP001597493"/>
    </source>
</evidence>
<dbReference type="RefSeq" id="WP_379276745.1">
    <property type="nucleotide sequence ID" value="NZ_JBHUGT010000025.1"/>
</dbReference>
<evidence type="ECO:0000313" key="1">
    <source>
        <dbReference type="EMBL" id="MFD2662442.1"/>
    </source>
</evidence>
<organism evidence="1 2">
    <name type="scientific">Paenibacillus thailandensis</name>
    <dbReference type="NCBI Taxonomy" id="393250"/>
    <lineage>
        <taxon>Bacteria</taxon>
        <taxon>Bacillati</taxon>
        <taxon>Bacillota</taxon>
        <taxon>Bacilli</taxon>
        <taxon>Bacillales</taxon>
        <taxon>Paenibacillaceae</taxon>
        <taxon>Paenibacillus</taxon>
    </lineage>
</organism>
<dbReference type="Proteomes" id="UP001597493">
    <property type="component" value="Unassembled WGS sequence"/>
</dbReference>
<reference evidence="2" key="1">
    <citation type="journal article" date="2019" name="Int. J. Syst. Evol. Microbiol.">
        <title>The Global Catalogue of Microorganisms (GCM) 10K type strain sequencing project: providing services to taxonomists for standard genome sequencing and annotation.</title>
        <authorList>
            <consortium name="The Broad Institute Genomics Platform"/>
            <consortium name="The Broad Institute Genome Sequencing Center for Infectious Disease"/>
            <person name="Wu L."/>
            <person name="Ma J."/>
        </authorList>
    </citation>
    <scope>NUCLEOTIDE SEQUENCE [LARGE SCALE GENOMIC DNA]</scope>
    <source>
        <strain evidence="2">TISTR 1827</strain>
    </source>
</reference>
<accession>A0ABW5R141</accession>
<gene>
    <name evidence="1" type="ORF">ACFSW5_19485</name>
</gene>
<name>A0ABW5R141_9BACL</name>
<protein>
    <submittedName>
        <fullName evidence="1">Uncharacterized protein</fullName>
    </submittedName>
</protein>
<dbReference type="EMBL" id="JBHUMY010000028">
    <property type="protein sequence ID" value="MFD2662442.1"/>
    <property type="molecule type" value="Genomic_DNA"/>
</dbReference>
<keyword evidence="2" id="KW-1185">Reference proteome</keyword>
<sequence>MNLIIFYDTVRYRDEIQHVINAHMQLWGQFSSVRICGLEDEVNHSEEFASIYLLNASRTPSAHLLRHVKRQHEAGANPESMLFVLNDSDRLSPDDAESVQRELSAELGKLYNQPQWMWASLRAFAVYRDALQAGTQLADTGFALWDEAQQAFLSASQLVESGQKERLLGYSQVVKLLERVTQQFLQAPEVTARRAPGKHHVYVCRTDTGWIERMNRHSSDIVFHEVREPDKLSRYVTKEDHILIYTRYDEWDSALDGFTTDCPSPVLLIDGGNERNVWEMAELVQDAAKRFPQIRVFPVSSSYLEWMDSLAAGAKTAAELARDPFIVITDSYGFPRNKAYVADWNKALFRESGIDELISYITNGRLAHAAAI</sequence>